<dbReference type="InterPro" id="IPR051473">
    <property type="entry name" value="P2Ox-like"/>
</dbReference>
<proteinExistence type="inferred from homology"/>
<dbReference type="AlphaFoldDB" id="B7K061"/>
<evidence type="ECO:0000256" key="1">
    <source>
        <dbReference type="ARBA" id="ARBA00001974"/>
    </source>
</evidence>
<dbReference type="RefSeq" id="WP_012595476.1">
    <property type="nucleotide sequence ID" value="NC_011726.1"/>
</dbReference>
<keyword evidence="7" id="KW-1185">Reference proteome</keyword>
<comment type="cofactor">
    <cofactor evidence="1">
        <name>FAD</name>
        <dbReference type="ChEBI" id="CHEBI:57692"/>
    </cofactor>
</comment>
<dbReference type="GO" id="GO:0016491">
    <property type="term" value="F:oxidoreductase activity"/>
    <property type="evidence" value="ECO:0007669"/>
    <property type="project" value="UniProtKB-KW"/>
</dbReference>
<evidence type="ECO:0000256" key="5">
    <source>
        <dbReference type="ARBA" id="ARBA00023002"/>
    </source>
</evidence>
<dbReference type="HOGENOM" id="CLU_470754_0_0_3"/>
<gene>
    <name evidence="6" type="ordered locus">PCC8801_2180</name>
</gene>
<dbReference type="eggNOG" id="COG2303">
    <property type="taxonomic scope" value="Bacteria"/>
</dbReference>
<name>B7K061_RIPO1</name>
<dbReference type="KEGG" id="cyp:PCC8801_2180"/>
<dbReference type="InterPro" id="IPR036188">
    <property type="entry name" value="FAD/NAD-bd_sf"/>
</dbReference>
<dbReference type="Proteomes" id="UP000008204">
    <property type="component" value="Chromosome"/>
</dbReference>
<dbReference type="PANTHER" id="PTHR42784">
    <property type="entry name" value="PYRANOSE 2-OXIDASE"/>
    <property type="match status" value="1"/>
</dbReference>
<dbReference type="OrthoDB" id="568923at2"/>
<dbReference type="PANTHER" id="PTHR42784:SF1">
    <property type="entry name" value="PYRANOSE 2-OXIDASE"/>
    <property type="match status" value="1"/>
</dbReference>
<protein>
    <recommendedName>
        <fullName evidence="8">Glucose-methanol-choline oxidoreductase</fullName>
    </recommendedName>
</protein>
<evidence type="ECO:0000256" key="2">
    <source>
        <dbReference type="ARBA" id="ARBA00010790"/>
    </source>
</evidence>
<keyword evidence="4" id="KW-0274">FAD</keyword>
<dbReference type="Gene3D" id="3.50.50.60">
    <property type="entry name" value="FAD/NAD(P)-binding domain"/>
    <property type="match status" value="1"/>
</dbReference>
<evidence type="ECO:0000313" key="6">
    <source>
        <dbReference type="EMBL" id="ACK66208.1"/>
    </source>
</evidence>
<evidence type="ECO:0008006" key="8">
    <source>
        <dbReference type="Google" id="ProtNLM"/>
    </source>
</evidence>
<evidence type="ECO:0000313" key="7">
    <source>
        <dbReference type="Proteomes" id="UP000008204"/>
    </source>
</evidence>
<evidence type="ECO:0000256" key="3">
    <source>
        <dbReference type="ARBA" id="ARBA00022630"/>
    </source>
</evidence>
<accession>B7K061</accession>
<organism evidence="6 7">
    <name type="scientific">Rippkaea orientalis (strain PCC 8801 / RF-1)</name>
    <name type="common">Cyanothece sp. (strain PCC 8801)</name>
    <dbReference type="NCBI Taxonomy" id="41431"/>
    <lineage>
        <taxon>Bacteria</taxon>
        <taxon>Bacillati</taxon>
        <taxon>Cyanobacteriota</taxon>
        <taxon>Cyanophyceae</taxon>
        <taxon>Oscillatoriophycideae</taxon>
        <taxon>Chroococcales</taxon>
        <taxon>Aphanothecaceae</taxon>
        <taxon>Rippkaea</taxon>
        <taxon>Rippkaea orientalis</taxon>
    </lineage>
</organism>
<keyword evidence="3" id="KW-0285">Flavoprotein</keyword>
<evidence type="ECO:0000256" key="4">
    <source>
        <dbReference type="ARBA" id="ARBA00022827"/>
    </source>
</evidence>
<reference evidence="7" key="1">
    <citation type="journal article" date="2011" name="MBio">
        <title>Novel metabolic attributes of the genus Cyanothece, comprising a group of unicellular nitrogen-fixing Cyanobacteria.</title>
        <authorList>
            <person name="Bandyopadhyay A."/>
            <person name="Elvitigala T."/>
            <person name="Welsh E."/>
            <person name="Stockel J."/>
            <person name="Liberton M."/>
            <person name="Min H."/>
            <person name="Sherman L.A."/>
            <person name="Pakrasi H.B."/>
        </authorList>
    </citation>
    <scope>NUCLEOTIDE SEQUENCE [LARGE SCALE GENOMIC DNA]</scope>
    <source>
        <strain evidence="7">PCC 8801</strain>
    </source>
</reference>
<keyword evidence="5" id="KW-0560">Oxidoreductase</keyword>
<dbReference type="EMBL" id="CP001287">
    <property type="protein sequence ID" value="ACK66208.1"/>
    <property type="molecule type" value="Genomic_DNA"/>
</dbReference>
<sequence>METSTELIAYDLIIVGSGNGACGFLSHYLPHKAIIAPDEKILVIEEGDDFFSTSDITHQNNWTQSYGEENVFKLHNALTPSGLPIISGRACTMGGGGSINYTMIHESSEWLSQQMGHSVDYWDGLKTELNQKFARPNPGDKLSPVSQHILEIATKLGFKINTHTTENIPNYQEGNKQLLHLFPTQFNYFGQRTHSGVFLVPWSDPRLTLKTRHRVEVLKWEKSSDGIVHCVGVETINLDSGKKVFFALAPTGKLLLCAGGATPRLLISHQALLSNYAIGKQVSDHIVLPLGIYLLDPKISITGRDVYVPIFATTLWQPKTSKAGHEIVCCFDFFSGNFERLWYLLSHLYLAFLLPNWVKRIVIRVPLIFYFIKNSIRILIEFINFLINLLWGISRVLEGKSWSHENYNLVTAIVRFNPANEGYYDPQKNKILLDFFTDNSSSNFNQDLTLSEQVITEQMELLNNLGNQPHWLVKGIIRWFTKIPYNQQQVSNYIQVYRKKFLLSQQHLSGGCLFGQVLDQGLNNPLETGKVFGSNNVYVADLSSVALPRISPQMTAYLIGFHVAKNLCKDNISDH</sequence>
<dbReference type="STRING" id="41431.PCC8801_2180"/>
<comment type="similarity">
    <text evidence="2">Belongs to the GMC oxidoreductase family.</text>
</comment>
<dbReference type="SUPFAM" id="SSF51905">
    <property type="entry name" value="FAD/NAD(P)-binding domain"/>
    <property type="match status" value="1"/>
</dbReference>